<dbReference type="RefSeq" id="XP_055884034.1">
    <property type="nucleotide sequence ID" value="XM_056028059.1"/>
</dbReference>
<dbReference type="PANTHER" id="PTHR16290">
    <property type="entry name" value="TRANSCRIPTION FACTOR SMIF DECAPPING ENZYME DCP1"/>
    <property type="match status" value="1"/>
</dbReference>
<dbReference type="GeneID" id="106066317"/>
<dbReference type="CDD" id="cd09804">
    <property type="entry name" value="Dcp1"/>
    <property type="match status" value="1"/>
</dbReference>
<evidence type="ECO:0000256" key="1">
    <source>
        <dbReference type="ARBA" id="ARBA00004496"/>
    </source>
</evidence>
<dbReference type="Gene3D" id="2.30.29.30">
    <property type="entry name" value="Pleckstrin-homology domain (PH domain)/Phosphotyrosine-binding domain (PTB)"/>
    <property type="match status" value="1"/>
</dbReference>
<dbReference type="Pfam" id="PF06058">
    <property type="entry name" value="DCP1"/>
    <property type="match status" value="1"/>
</dbReference>
<dbReference type="AlphaFoldDB" id="A0A9W3AA26"/>
<evidence type="ECO:0000256" key="3">
    <source>
        <dbReference type="ARBA" id="ARBA00022490"/>
    </source>
</evidence>
<dbReference type="GO" id="GO:0006397">
    <property type="term" value="P:mRNA processing"/>
    <property type="evidence" value="ECO:0007669"/>
    <property type="project" value="UniProtKB-KW"/>
</dbReference>
<dbReference type="GO" id="GO:0000184">
    <property type="term" value="P:nuclear-transcribed mRNA catabolic process, nonsense-mediated decay"/>
    <property type="evidence" value="ECO:0007669"/>
    <property type="project" value="UniProtKB-KW"/>
</dbReference>
<sequence>MAEESRMNLAALQQRDPYITEIIDKAVKVALYKFSQKQNKWSVTDIEGSLFVYRRSASPSYGLMILNRKDLNNLVQPLTSQVEFHLNTPFLLFKKLSDDLEDAILGIWFVDTGECIRLTEKIQSILHEVSGRSEEKSSLPESHTSRAAMLDGNVGPGQNILSLLSNAQKTYEQEHGASYEQVDPRPIKHPSGDASGMSQISLDDLFRTVNQHSAKAGMVDTGTDTVKNPVYARSISVTEVEAQAVVKQPDTRHPILKLISSKTVEEIEKQHLEEHKRLKAGGAAPTIGNFSAASHSSRQPHAANDPGQDLMQLLRQGRAKPPVVKSVGSEGDSGDKVTGKHAVVKKLITTQDPQFGTNRGFIPVTLPSNAHSVDEIENSLVYPAMPDAPLAEDLISGRKKDTSAIFPTILKPSDLDPSLAKPKSPQAGANFCSSALLTPQAFLDHPPPETVVPVVSPPPTLPSSTSNLAPLTREQLQQAMLHLIKNDNNFVSTLHAAYLESFHAATSNKS</sequence>
<feature type="region of interest" description="Disordered" evidence="6">
    <location>
        <begin position="129"/>
        <end position="153"/>
    </location>
</feature>
<dbReference type="GO" id="GO:0000932">
    <property type="term" value="C:P-body"/>
    <property type="evidence" value="ECO:0007669"/>
    <property type="project" value="TreeGrafter"/>
</dbReference>
<dbReference type="GO" id="GO:0031087">
    <property type="term" value="P:deadenylation-independent decapping of nuclear-transcribed mRNA"/>
    <property type="evidence" value="ECO:0007669"/>
    <property type="project" value="TreeGrafter"/>
</dbReference>
<dbReference type="Gene3D" id="6.10.140.2030">
    <property type="match status" value="1"/>
</dbReference>
<dbReference type="PANTHER" id="PTHR16290:SF0">
    <property type="entry name" value="DECAPPING PROTEIN 1, ISOFORM A"/>
    <property type="match status" value="1"/>
</dbReference>
<feature type="domain" description="mRNA-decapping enzyme C-terminal" evidence="7">
    <location>
        <begin position="469"/>
        <end position="509"/>
    </location>
</feature>
<accession>A0A9W3AA26</accession>
<evidence type="ECO:0000256" key="6">
    <source>
        <dbReference type="SAM" id="MobiDB-lite"/>
    </source>
</evidence>
<evidence type="ECO:0000256" key="4">
    <source>
        <dbReference type="ARBA" id="ARBA00022664"/>
    </source>
</evidence>
<dbReference type="OrthoDB" id="440673at2759"/>
<dbReference type="SUPFAM" id="SSF50729">
    <property type="entry name" value="PH domain-like"/>
    <property type="match status" value="1"/>
</dbReference>
<feature type="region of interest" description="Disordered" evidence="6">
    <location>
        <begin position="318"/>
        <end position="338"/>
    </location>
</feature>
<evidence type="ECO:0000259" key="7">
    <source>
        <dbReference type="Pfam" id="PF16741"/>
    </source>
</evidence>
<keyword evidence="3" id="KW-0963">Cytoplasm</keyword>
<keyword evidence="8" id="KW-1185">Reference proteome</keyword>
<feature type="compositionally biased region" description="Basic and acidic residues" evidence="6">
    <location>
        <begin position="129"/>
        <end position="138"/>
    </location>
</feature>
<dbReference type="GO" id="GO:0003729">
    <property type="term" value="F:mRNA binding"/>
    <property type="evidence" value="ECO:0007669"/>
    <property type="project" value="TreeGrafter"/>
</dbReference>
<evidence type="ECO:0000256" key="5">
    <source>
        <dbReference type="ARBA" id="ARBA00023161"/>
    </source>
</evidence>
<dbReference type="InterPro" id="IPR031953">
    <property type="entry name" value="mRNA_decap_C"/>
</dbReference>
<comment type="similarity">
    <text evidence="2">Belongs to the DCP1 family.</text>
</comment>
<dbReference type="GO" id="GO:0008047">
    <property type="term" value="F:enzyme activator activity"/>
    <property type="evidence" value="ECO:0007669"/>
    <property type="project" value="InterPro"/>
</dbReference>
<comment type="subcellular location">
    <subcellularLocation>
        <location evidence="1">Cytoplasm</location>
    </subcellularLocation>
</comment>
<dbReference type="OMA" id="MAEGRMN"/>
<evidence type="ECO:0000313" key="8">
    <source>
        <dbReference type="Proteomes" id="UP001165740"/>
    </source>
</evidence>
<dbReference type="GO" id="GO:0000290">
    <property type="term" value="P:deadenylation-dependent decapping of nuclear-transcribed mRNA"/>
    <property type="evidence" value="ECO:0007669"/>
    <property type="project" value="InterPro"/>
</dbReference>
<protein>
    <submittedName>
        <fullName evidence="9">mRNA-decapping enzyme 1A-like</fullName>
    </submittedName>
</protein>
<keyword evidence="5" id="KW-0866">Nonsense-mediated mRNA decay</keyword>
<gene>
    <name evidence="9" type="primary">LOC106066317</name>
</gene>
<feature type="region of interest" description="Disordered" evidence="6">
    <location>
        <begin position="172"/>
        <end position="195"/>
    </location>
</feature>
<organism evidence="8 9">
    <name type="scientific">Biomphalaria glabrata</name>
    <name type="common">Bloodfluke planorb</name>
    <name type="synonym">Freshwater snail</name>
    <dbReference type="NCBI Taxonomy" id="6526"/>
    <lineage>
        <taxon>Eukaryota</taxon>
        <taxon>Metazoa</taxon>
        <taxon>Spiralia</taxon>
        <taxon>Lophotrochozoa</taxon>
        <taxon>Mollusca</taxon>
        <taxon>Gastropoda</taxon>
        <taxon>Heterobranchia</taxon>
        <taxon>Euthyneura</taxon>
        <taxon>Panpulmonata</taxon>
        <taxon>Hygrophila</taxon>
        <taxon>Lymnaeoidea</taxon>
        <taxon>Planorbidae</taxon>
        <taxon>Biomphalaria</taxon>
    </lineage>
</organism>
<evidence type="ECO:0000313" key="9">
    <source>
        <dbReference type="RefSeq" id="XP_055884034.1"/>
    </source>
</evidence>
<feature type="compositionally biased region" description="Basic and acidic residues" evidence="6">
    <location>
        <begin position="172"/>
        <end position="186"/>
    </location>
</feature>
<dbReference type="Pfam" id="PF16741">
    <property type="entry name" value="mRNA_decap_C"/>
    <property type="match status" value="1"/>
</dbReference>
<dbReference type="InterPro" id="IPR011993">
    <property type="entry name" value="PH-like_dom_sf"/>
</dbReference>
<reference evidence="9" key="1">
    <citation type="submission" date="2025-08" db="UniProtKB">
        <authorList>
            <consortium name="RefSeq"/>
        </authorList>
    </citation>
    <scope>IDENTIFICATION</scope>
</reference>
<name>A0A9W3AA26_BIOGL</name>
<evidence type="ECO:0000256" key="2">
    <source>
        <dbReference type="ARBA" id="ARBA00008778"/>
    </source>
</evidence>
<dbReference type="InterPro" id="IPR010334">
    <property type="entry name" value="Dcp1"/>
</dbReference>
<proteinExistence type="inferred from homology"/>
<dbReference type="Proteomes" id="UP001165740">
    <property type="component" value="Chromosome 4"/>
</dbReference>
<keyword evidence="4" id="KW-0507">mRNA processing</keyword>